<comment type="caution">
    <text evidence="15">The sequence shown here is derived from an EMBL/GenBank/DDBJ whole genome shotgun (WGS) entry which is preliminary data.</text>
</comment>
<name>A0AA36GW12_CYLNA</name>
<evidence type="ECO:0000259" key="13">
    <source>
        <dbReference type="Pfam" id="PF06662"/>
    </source>
</evidence>
<evidence type="ECO:0000313" key="15">
    <source>
        <dbReference type="EMBL" id="CAJ0599205.1"/>
    </source>
</evidence>
<evidence type="ECO:0000256" key="5">
    <source>
        <dbReference type="ARBA" id="ARBA00005584"/>
    </source>
</evidence>
<evidence type="ECO:0000256" key="4">
    <source>
        <dbReference type="ARBA" id="ARBA00005093"/>
    </source>
</evidence>
<comment type="subcellular location">
    <subcellularLocation>
        <location evidence="12">Endomembrane system</location>
        <topology evidence="12">Single-pass membrane protein</topology>
    </subcellularLocation>
    <subcellularLocation>
        <location evidence="2">Membrane</location>
        <topology evidence="2">Single-pass type II membrane protein</topology>
    </subcellularLocation>
</comment>
<dbReference type="PANTHER" id="PTHR13174">
    <property type="entry name" value="D-GLUCURONYL C5-EPIMERASE"/>
    <property type="match status" value="1"/>
</dbReference>
<dbReference type="InterPro" id="IPR059154">
    <property type="entry name" value="Glce_b_sandwich"/>
</dbReference>
<dbReference type="Gene3D" id="1.50.10.20">
    <property type="match status" value="1"/>
</dbReference>
<evidence type="ECO:0000259" key="14">
    <source>
        <dbReference type="Pfam" id="PF21174"/>
    </source>
</evidence>
<comment type="catalytic activity">
    <reaction evidence="1">
        <text>[heparosan-N-sulfate](n) = [heparan-N-sulfate](n)</text>
        <dbReference type="Rhea" id="RHEA:20197"/>
        <dbReference type="Rhea" id="RHEA-COMP:9556"/>
        <dbReference type="Rhea" id="RHEA-COMP:9557"/>
        <dbReference type="ChEBI" id="CHEBI:58041"/>
        <dbReference type="ChEBI" id="CHEBI:58287"/>
        <dbReference type="EC" id="5.1.3.17"/>
    </reaction>
</comment>
<evidence type="ECO:0000256" key="10">
    <source>
        <dbReference type="ARBA" id="ARBA00023136"/>
    </source>
</evidence>
<keyword evidence="10" id="KW-0472">Membrane</keyword>
<evidence type="ECO:0000256" key="2">
    <source>
        <dbReference type="ARBA" id="ARBA00004606"/>
    </source>
</evidence>
<protein>
    <recommendedName>
        <fullName evidence="6">heparosan-N-sulfate-glucuronate 5-epimerase</fullName>
        <ecNumber evidence="6">5.1.3.17</ecNumber>
    </recommendedName>
</protein>
<dbReference type="EC" id="5.1.3.17" evidence="6"/>
<evidence type="ECO:0000256" key="1">
    <source>
        <dbReference type="ARBA" id="ARBA00000434"/>
    </source>
</evidence>
<proteinExistence type="inferred from homology"/>
<reference evidence="15" key="1">
    <citation type="submission" date="2023-07" db="EMBL/GenBank/DDBJ databases">
        <authorList>
            <consortium name="CYATHOMIX"/>
        </authorList>
    </citation>
    <scope>NUCLEOTIDE SEQUENCE</scope>
    <source>
        <strain evidence="15">N/A</strain>
    </source>
</reference>
<evidence type="ECO:0000256" key="6">
    <source>
        <dbReference type="ARBA" id="ARBA00012087"/>
    </source>
</evidence>
<sequence length="427" mass="47705">MSVTVCRIGGSALYKVSNFLIEEYEDKDSHQFKSENSKTVANDDLPALQSGCDPAIVDELERLRRSNKKARCIANNGREMTLQRQVALHFLGIVYKFIFIESDLLVLLNYVAQHDPRCVWNDTVSFAGADQVSFSYALGDLSKQWHSITRDALVDASRALSSMNISRKKEGNVILHPGELKLVSIGFRGSVVVRQRIEQSQNAHRKSFLTAADWLVSNQDENGGWPVPVERAIADRRLVLPAGWYSAMAQGHGLSLLTRAYTATHNNSYLAAASKALHLFELKAGERGVRNELFGHVWFEEYPTSPGSFVLNGFMYSLIGLFDLSSVSIRGEVADEVRLGTERASILFSSGLDSLRALLPLYDTGSGSIYDLRHIGLHTAPNLARWDYHAVHVYLLKWLVQITGDKTLDETADRFIAYSWGKKAKHN</sequence>
<keyword evidence="9" id="KW-1133">Transmembrane helix</keyword>
<evidence type="ECO:0000256" key="8">
    <source>
        <dbReference type="ARBA" id="ARBA00022968"/>
    </source>
</evidence>
<feature type="domain" description="D-glucuronyl C5-epimerase beta-sandwich" evidence="14">
    <location>
        <begin position="128"/>
        <end position="190"/>
    </location>
</feature>
<keyword evidence="8" id="KW-0735">Signal-anchor</keyword>
<keyword evidence="11" id="KW-0413">Isomerase</keyword>
<keyword evidence="7" id="KW-0812">Transmembrane</keyword>
<feature type="domain" description="D-glucuronyl C5-epimerase C-terminal" evidence="13">
    <location>
        <begin position="219"/>
        <end position="415"/>
    </location>
</feature>
<comment type="similarity">
    <text evidence="5">Belongs to the D-glucuronyl C5-epimerase family.</text>
</comment>
<dbReference type="GO" id="GO:0015012">
    <property type="term" value="P:heparan sulfate proteoglycan biosynthetic process"/>
    <property type="evidence" value="ECO:0007669"/>
    <property type="project" value="InterPro"/>
</dbReference>
<keyword evidence="16" id="KW-1185">Reference proteome</keyword>
<dbReference type="EMBL" id="CATQJL010000223">
    <property type="protein sequence ID" value="CAJ0599205.1"/>
    <property type="molecule type" value="Genomic_DNA"/>
</dbReference>
<dbReference type="InterPro" id="IPR010598">
    <property type="entry name" value="C5-epim_C"/>
</dbReference>
<evidence type="ECO:0000256" key="11">
    <source>
        <dbReference type="ARBA" id="ARBA00023235"/>
    </source>
</evidence>
<evidence type="ECO:0000256" key="7">
    <source>
        <dbReference type="ARBA" id="ARBA00022692"/>
    </source>
</evidence>
<dbReference type="Pfam" id="PF21174">
    <property type="entry name" value="Glce_b_sandwich"/>
    <property type="match status" value="1"/>
</dbReference>
<evidence type="ECO:0000256" key="12">
    <source>
        <dbReference type="ARBA" id="ARBA00037847"/>
    </source>
</evidence>
<evidence type="ECO:0000313" key="16">
    <source>
        <dbReference type="Proteomes" id="UP001176961"/>
    </source>
</evidence>
<evidence type="ECO:0000256" key="9">
    <source>
        <dbReference type="ARBA" id="ARBA00022989"/>
    </source>
</evidence>
<dbReference type="InterPro" id="IPR039721">
    <property type="entry name" value="C5-epimerase"/>
</dbReference>
<dbReference type="AlphaFoldDB" id="A0AA36GW12"/>
<dbReference type="PANTHER" id="PTHR13174:SF3">
    <property type="entry name" value="D-GLUCURONYL C5-EPIMERASE"/>
    <property type="match status" value="1"/>
</dbReference>
<comment type="pathway">
    <text evidence="3">Glycan metabolism; heparin biosynthesis.</text>
</comment>
<comment type="pathway">
    <text evidence="4">Glycan metabolism; heparan sulfate biosynthesis.</text>
</comment>
<dbReference type="GO" id="GO:0047464">
    <property type="term" value="F:heparosan-N-sulfate-glucuronate 5-epimerase activity"/>
    <property type="evidence" value="ECO:0007669"/>
    <property type="project" value="UniProtKB-EC"/>
</dbReference>
<dbReference type="Pfam" id="PF06662">
    <property type="entry name" value="C5-epim_C"/>
    <property type="match status" value="1"/>
</dbReference>
<gene>
    <name evidence="15" type="ORF">CYNAS_LOCUS11188</name>
</gene>
<dbReference type="Proteomes" id="UP001176961">
    <property type="component" value="Unassembled WGS sequence"/>
</dbReference>
<dbReference type="GO" id="GO:0005794">
    <property type="term" value="C:Golgi apparatus"/>
    <property type="evidence" value="ECO:0007669"/>
    <property type="project" value="TreeGrafter"/>
</dbReference>
<accession>A0AA36GW12</accession>
<organism evidence="15 16">
    <name type="scientific">Cylicocyclus nassatus</name>
    <name type="common">Nematode worm</name>
    <dbReference type="NCBI Taxonomy" id="53992"/>
    <lineage>
        <taxon>Eukaryota</taxon>
        <taxon>Metazoa</taxon>
        <taxon>Ecdysozoa</taxon>
        <taxon>Nematoda</taxon>
        <taxon>Chromadorea</taxon>
        <taxon>Rhabditida</taxon>
        <taxon>Rhabditina</taxon>
        <taxon>Rhabditomorpha</taxon>
        <taxon>Strongyloidea</taxon>
        <taxon>Strongylidae</taxon>
        <taxon>Cylicocyclus</taxon>
    </lineage>
</organism>
<evidence type="ECO:0000256" key="3">
    <source>
        <dbReference type="ARBA" id="ARBA00004841"/>
    </source>
</evidence>